<dbReference type="PANTHER" id="PTHR44196:SF1">
    <property type="entry name" value="DEHYDROGENASE_REDUCTASE SDR FAMILY MEMBER 7B"/>
    <property type="match status" value="1"/>
</dbReference>
<name>A0A9X1AGX5_9HYPH</name>
<dbReference type="GO" id="GO:0016491">
    <property type="term" value="F:oxidoreductase activity"/>
    <property type="evidence" value="ECO:0007669"/>
    <property type="project" value="UniProtKB-KW"/>
</dbReference>
<comment type="similarity">
    <text evidence="1">Belongs to the short-chain dehydrogenases/reductases (SDR) family.</text>
</comment>
<dbReference type="PROSITE" id="PS00061">
    <property type="entry name" value="ADH_SHORT"/>
    <property type="match status" value="1"/>
</dbReference>
<evidence type="ECO:0000313" key="4">
    <source>
        <dbReference type="Proteomes" id="UP001138921"/>
    </source>
</evidence>
<protein>
    <submittedName>
        <fullName evidence="3">SDR family NAD(P)-dependent oxidoreductase</fullName>
    </submittedName>
</protein>
<dbReference type="GO" id="GO:0016020">
    <property type="term" value="C:membrane"/>
    <property type="evidence" value="ECO:0007669"/>
    <property type="project" value="TreeGrafter"/>
</dbReference>
<sequence length="266" mass="28650">MHDTIVWISGATQGVGLGLARNVPFANARIINLSRRKHPDYESVTFDLADPSTWDRIRGHFIRELAAFRGKRAIFIHNAYYSEAIGVVGKVSSQTYEKGVLANLAAPFVLAEAFLDACRPGYEAGLVMLSSGAAVAALEGLATYCASKVAIEHWVEVVARERESRGGIGPWVVAVRPGGVDTPALRAASEVDPELYPRVASLKRNIPNRVDIDTAGRRIWAALPPAPDTAVISFAEPPSDPAFLFGGPRIRQLAGSSWKLVYDAGS</sequence>
<comment type="caution">
    <text evidence="3">The sequence shown here is derived from an EMBL/GenBank/DDBJ whole genome shotgun (WGS) entry which is preliminary data.</text>
</comment>
<reference evidence="3" key="1">
    <citation type="journal article" date="2021" name="Microorganisms">
        <title>Phylogenomic Reconstruction and Metabolic Potential of the Genus Aminobacter.</title>
        <authorList>
            <person name="Artuso I."/>
            <person name="Turrini P."/>
            <person name="Pirolo M."/>
            <person name="Lugli G.A."/>
            <person name="Ventura M."/>
            <person name="Visca P."/>
        </authorList>
    </citation>
    <scope>NUCLEOTIDE SEQUENCE</scope>
    <source>
        <strain evidence="3">LMG 26462</strain>
    </source>
</reference>
<proteinExistence type="inferred from homology"/>
<evidence type="ECO:0000313" key="3">
    <source>
        <dbReference type="EMBL" id="MBT1159416.1"/>
    </source>
</evidence>
<dbReference type="PRINTS" id="PR00081">
    <property type="entry name" value="GDHRDH"/>
</dbReference>
<dbReference type="Proteomes" id="UP001138921">
    <property type="component" value="Unassembled WGS sequence"/>
</dbReference>
<evidence type="ECO:0000256" key="2">
    <source>
        <dbReference type="ARBA" id="ARBA00023002"/>
    </source>
</evidence>
<evidence type="ECO:0000256" key="1">
    <source>
        <dbReference type="ARBA" id="ARBA00006484"/>
    </source>
</evidence>
<dbReference type="RefSeq" id="WP_214393258.1">
    <property type="nucleotide sequence ID" value="NZ_JAFLWW010000011.1"/>
</dbReference>
<gene>
    <name evidence="3" type="ORF">J1C56_27990</name>
</gene>
<organism evidence="3 4">
    <name type="scientific">Aminobacter anthyllidis</name>
    <dbReference type="NCBI Taxonomy" id="1035067"/>
    <lineage>
        <taxon>Bacteria</taxon>
        <taxon>Pseudomonadati</taxon>
        <taxon>Pseudomonadota</taxon>
        <taxon>Alphaproteobacteria</taxon>
        <taxon>Hyphomicrobiales</taxon>
        <taxon>Phyllobacteriaceae</taxon>
        <taxon>Aminobacter</taxon>
    </lineage>
</organism>
<keyword evidence="4" id="KW-1185">Reference proteome</keyword>
<dbReference type="InterPro" id="IPR002347">
    <property type="entry name" value="SDR_fam"/>
</dbReference>
<dbReference type="EMBL" id="JAFLWW010000011">
    <property type="protein sequence ID" value="MBT1159416.1"/>
    <property type="molecule type" value="Genomic_DNA"/>
</dbReference>
<dbReference type="SUPFAM" id="SSF51735">
    <property type="entry name" value="NAD(P)-binding Rossmann-fold domains"/>
    <property type="match status" value="1"/>
</dbReference>
<dbReference type="Pfam" id="PF00106">
    <property type="entry name" value="adh_short"/>
    <property type="match status" value="1"/>
</dbReference>
<accession>A0A9X1AGX5</accession>
<keyword evidence="2" id="KW-0560">Oxidoreductase</keyword>
<dbReference type="InterPro" id="IPR036291">
    <property type="entry name" value="NAD(P)-bd_dom_sf"/>
</dbReference>
<dbReference type="AlphaFoldDB" id="A0A9X1AGX5"/>
<dbReference type="Gene3D" id="3.40.50.720">
    <property type="entry name" value="NAD(P)-binding Rossmann-like Domain"/>
    <property type="match status" value="1"/>
</dbReference>
<dbReference type="PANTHER" id="PTHR44196">
    <property type="entry name" value="DEHYDROGENASE/REDUCTASE SDR FAMILY MEMBER 7B"/>
    <property type="match status" value="1"/>
</dbReference>
<reference evidence="3" key="2">
    <citation type="submission" date="2021-03" db="EMBL/GenBank/DDBJ databases">
        <authorList>
            <person name="Artuso I."/>
            <person name="Turrini P."/>
            <person name="Pirolo M."/>
            <person name="Lugli G.A."/>
            <person name="Ventura M."/>
            <person name="Visca P."/>
        </authorList>
    </citation>
    <scope>NUCLEOTIDE SEQUENCE</scope>
    <source>
        <strain evidence="3">LMG 26462</strain>
    </source>
</reference>
<dbReference type="InterPro" id="IPR020904">
    <property type="entry name" value="Sc_DH/Rdtase_CS"/>
</dbReference>